<dbReference type="PANTHER" id="PTHR33889">
    <property type="entry name" value="OS04G0681850 PROTEIN"/>
    <property type="match status" value="1"/>
</dbReference>
<dbReference type="GeneID" id="20086544"/>
<evidence type="ECO:0008006" key="2">
    <source>
        <dbReference type="Google" id="ProtNLM"/>
    </source>
</evidence>
<name>A0A024TU97_9STRA</name>
<dbReference type="PANTHER" id="PTHR33889:SF7">
    <property type="entry name" value="OS04G0681850 PROTEIN"/>
    <property type="match status" value="1"/>
</dbReference>
<protein>
    <recommendedName>
        <fullName evidence="2">Transposase Tc1-like domain-containing protein</fullName>
    </recommendedName>
</protein>
<dbReference type="VEuPathDB" id="FungiDB:H310_09494"/>
<proteinExistence type="predicted"/>
<sequence>MSMAVERTRELKEEDKHQVVKMLQSLLSGNKLAHGAYQKAATRFGLHRATISKVWKQFNKNDMGSKKKGRVSRRAKYTEEELKVRIASVPQSRRSTIRDLSLATGLSHGMICRTLRSGVLKRKSSRIKPQLTTKSQGDRIQFCRATTDLEDTTDLDDTVFDGMWDVVHLDEK</sequence>
<dbReference type="EMBL" id="KI913972">
    <property type="protein sequence ID" value="ETV97598.1"/>
    <property type="molecule type" value="Genomic_DNA"/>
</dbReference>
<dbReference type="RefSeq" id="XP_008873807.1">
    <property type="nucleotide sequence ID" value="XM_008875585.1"/>
</dbReference>
<organism evidence="1">
    <name type="scientific">Aphanomyces invadans</name>
    <dbReference type="NCBI Taxonomy" id="157072"/>
    <lineage>
        <taxon>Eukaryota</taxon>
        <taxon>Sar</taxon>
        <taxon>Stramenopiles</taxon>
        <taxon>Oomycota</taxon>
        <taxon>Saprolegniomycetes</taxon>
        <taxon>Saprolegniales</taxon>
        <taxon>Verrucalvaceae</taxon>
        <taxon>Aphanomyces</taxon>
    </lineage>
</organism>
<reference evidence="1" key="1">
    <citation type="submission" date="2013-12" db="EMBL/GenBank/DDBJ databases">
        <title>The Genome Sequence of Aphanomyces invadans NJM9701.</title>
        <authorList>
            <consortium name="The Broad Institute Genomics Platform"/>
            <person name="Russ C."/>
            <person name="Tyler B."/>
            <person name="van West P."/>
            <person name="Dieguez-Uribeondo J."/>
            <person name="Young S.K."/>
            <person name="Zeng Q."/>
            <person name="Gargeya S."/>
            <person name="Fitzgerald M."/>
            <person name="Abouelleil A."/>
            <person name="Alvarado L."/>
            <person name="Chapman S.B."/>
            <person name="Gainer-Dewar J."/>
            <person name="Goldberg J."/>
            <person name="Griggs A."/>
            <person name="Gujja S."/>
            <person name="Hansen M."/>
            <person name="Howarth C."/>
            <person name="Imamovic A."/>
            <person name="Ireland A."/>
            <person name="Larimer J."/>
            <person name="McCowan C."/>
            <person name="Murphy C."/>
            <person name="Pearson M."/>
            <person name="Poon T.W."/>
            <person name="Priest M."/>
            <person name="Roberts A."/>
            <person name="Saif S."/>
            <person name="Shea T."/>
            <person name="Sykes S."/>
            <person name="Wortman J."/>
            <person name="Nusbaum C."/>
            <person name="Birren B."/>
        </authorList>
    </citation>
    <scope>NUCLEOTIDE SEQUENCE [LARGE SCALE GENOMIC DNA]</scope>
    <source>
        <strain evidence="1">NJM9701</strain>
    </source>
</reference>
<dbReference type="eggNOG" id="ENOG502S88G">
    <property type="taxonomic scope" value="Eukaryota"/>
</dbReference>
<dbReference type="InterPro" id="IPR009057">
    <property type="entry name" value="Homeodomain-like_sf"/>
</dbReference>
<accession>A0A024TU97</accession>
<dbReference type="AlphaFoldDB" id="A0A024TU97"/>
<evidence type="ECO:0000313" key="1">
    <source>
        <dbReference type="EMBL" id="ETV97598.1"/>
    </source>
</evidence>
<dbReference type="SUPFAM" id="SSF46689">
    <property type="entry name" value="Homeodomain-like"/>
    <property type="match status" value="1"/>
</dbReference>
<gene>
    <name evidence="1" type="ORF">H310_09494</name>
</gene>
<dbReference type="OrthoDB" id="155387at2759"/>